<comment type="caution">
    <text evidence="11">The sequence shown here is derived from an EMBL/GenBank/DDBJ whole genome shotgun (WGS) entry which is preliminary data.</text>
</comment>
<dbReference type="GO" id="GO:0005886">
    <property type="term" value="C:plasma membrane"/>
    <property type="evidence" value="ECO:0007669"/>
    <property type="project" value="UniProtKB-SubCell"/>
</dbReference>
<evidence type="ECO:0000256" key="5">
    <source>
        <dbReference type="ARBA" id="ARBA00022475"/>
    </source>
</evidence>
<comment type="similarity">
    <text evidence="3 9">Belongs to the riboflavin transporter family.</text>
</comment>
<keyword evidence="12" id="KW-1185">Reference proteome</keyword>
<feature type="transmembrane region" description="Helical" evidence="9">
    <location>
        <begin position="164"/>
        <end position="187"/>
    </location>
</feature>
<evidence type="ECO:0000256" key="1">
    <source>
        <dbReference type="ARBA" id="ARBA00000215"/>
    </source>
</evidence>
<evidence type="ECO:0000313" key="11">
    <source>
        <dbReference type="EMBL" id="KAK8762089.1"/>
    </source>
</evidence>
<keyword evidence="4 9" id="KW-0813">Transport</keyword>
<dbReference type="Proteomes" id="UP001321473">
    <property type="component" value="Unassembled WGS sequence"/>
</dbReference>
<feature type="transmembrane region" description="Helical" evidence="9">
    <location>
        <begin position="199"/>
        <end position="219"/>
    </location>
</feature>
<feature type="transmembrane region" description="Helical" evidence="9">
    <location>
        <begin position="254"/>
        <end position="278"/>
    </location>
</feature>
<proteinExistence type="inferred from homology"/>
<keyword evidence="8 9" id="KW-0472">Membrane</keyword>
<evidence type="ECO:0000256" key="4">
    <source>
        <dbReference type="ARBA" id="ARBA00022448"/>
    </source>
</evidence>
<evidence type="ECO:0000256" key="9">
    <source>
        <dbReference type="RuleBase" id="RU368035"/>
    </source>
</evidence>
<reference evidence="11 12" key="1">
    <citation type="journal article" date="2023" name="Arcadia Sci">
        <title>De novo assembly of a long-read Amblyomma americanum tick genome.</title>
        <authorList>
            <person name="Chou S."/>
            <person name="Poskanzer K.E."/>
            <person name="Rollins M."/>
            <person name="Thuy-Boun P.S."/>
        </authorList>
    </citation>
    <scope>NUCLEOTIDE SEQUENCE [LARGE SCALE GENOMIC DNA]</scope>
    <source>
        <strain evidence="11">F_SG_1</strain>
        <tissue evidence="11">Salivary glands</tissue>
    </source>
</reference>
<feature type="region of interest" description="Disordered" evidence="10">
    <location>
        <begin position="225"/>
        <end position="244"/>
    </location>
</feature>
<feature type="transmembrane region" description="Helical" evidence="9">
    <location>
        <begin position="68"/>
        <end position="87"/>
    </location>
</feature>
<evidence type="ECO:0000256" key="3">
    <source>
        <dbReference type="ARBA" id="ARBA00006366"/>
    </source>
</evidence>
<name>A0AAQ4DHZ9_AMBAM</name>
<feature type="transmembrane region" description="Helical" evidence="9">
    <location>
        <begin position="350"/>
        <end position="371"/>
    </location>
</feature>
<evidence type="ECO:0000256" key="7">
    <source>
        <dbReference type="ARBA" id="ARBA00022989"/>
    </source>
</evidence>
<feature type="transmembrane region" description="Helical" evidence="9">
    <location>
        <begin position="107"/>
        <end position="127"/>
    </location>
</feature>
<comment type="subcellular location">
    <subcellularLocation>
        <location evidence="2 9">Cell membrane</location>
        <topology evidence="2 9">Multi-pass membrane protein</topology>
    </subcellularLocation>
</comment>
<dbReference type="EMBL" id="JARKHS020030484">
    <property type="protein sequence ID" value="KAK8762089.1"/>
    <property type="molecule type" value="Genomic_DNA"/>
</dbReference>
<keyword evidence="5 9" id="KW-1003">Cell membrane</keyword>
<feature type="region of interest" description="Disordered" evidence="10">
    <location>
        <begin position="1"/>
        <end position="34"/>
    </location>
</feature>
<gene>
    <name evidence="11" type="ORF">V5799_026643</name>
</gene>
<evidence type="ECO:0000256" key="6">
    <source>
        <dbReference type="ARBA" id="ARBA00022692"/>
    </source>
</evidence>
<dbReference type="GO" id="GO:0032217">
    <property type="term" value="F:riboflavin transmembrane transporter activity"/>
    <property type="evidence" value="ECO:0007669"/>
    <property type="project" value="UniProtKB-UniRule"/>
</dbReference>
<evidence type="ECO:0000256" key="10">
    <source>
        <dbReference type="SAM" id="MobiDB-lite"/>
    </source>
</evidence>
<evidence type="ECO:0000256" key="2">
    <source>
        <dbReference type="ARBA" id="ARBA00004651"/>
    </source>
</evidence>
<dbReference type="AlphaFoldDB" id="A0AAQ4DHZ9"/>
<comment type="function">
    <text evidence="9">Plasma membrane transporter mediating the uptake by cells of the water soluble vitamin B2/riboflavin that plays a key role in biochemical oxidation-reduction reactions of the carbohydrate, lipid, and amino acid metabolism.</text>
</comment>
<dbReference type="PANTHER" id="PTHR12929">
    <property type="entry name" value="SOLUTE CARRIER FAMILY 52"/>
    <property type="match status" value="1"/>
</dbReference>
<feature type="transmembrane region" description="Helical" evidence="9">
    <location>
        <begin position="139"/>
        <end position="158"/>
    </location>
</feature>
<comment type="catalytic activity">
    <reaction evidence="1 9">
        <text>riboflavin(in) = riboflavin(out)</text>
        <dbReference type="Rhea" id="RHEA:35015"/>
        <dbReference type="ChEBI" id="CHEBI:57986"/>
    </reaction>
</comment>
<evidence type="ECO:0000313" key="12">
    <source>
        <dbReference type="Proteomes" id="UP001321473"/>
    </source>
</evidence>
<feature type="compositionally biased region" description="Low complexity" evidence="10">
    <location>
        <begin position="227"/>
        <end position="240"/>
    </location>
</feature>
<dbReference type="Pfam" id="PF06237">
    <property type="entry name" value="SLC52_ribofla_tr"/>
    <property type="match status" value="1"/>
</dbReference>
<dbReference type="PANTHER" id="PTHR12929:SF10">
    <property type="entry name" value="RIBOFLAVIN TRANSPORTER"/>
    <property type="match status" value="1"/>
</dbReference>
<feature type="region of interest" description="Disordered" evidence="10">
    <location>
        <begin position="295"/>
        <end position="336"/>
    </location>
</feature>
<keyword evidence="7 9" id="KW-1133">Transmembrane helix</keyword>
<sequence length="461" mass="49065">MYQCSEEGRGRHRLSASKSDSGGNLNRPPSPKVEFQPVATMEEQSAGSVPAFSGGSGMKALPVRMPVGWPRVLISACSLMFGVSAWVSVNGLWVQMPLLVPVLPEGWNLGSVLVVVIQVANVGPLAYTLARNHLGIRCSVHVTLFVGLTASVLLVFLWRRTVGAHSVAFIALAFFLACVDCTSSVLYMPFMARYPPQFLFWYMVGEGLSGLVPAALALAQGVGTTGGENSTTNSNATEGAAGAGRHGPRFSVEAFLSMLCVIVALSWMAFSALAHWPVATSYQVPDRRAKKGRQYGAAENGGYVPDEQHVGPPAQSDNGGPGQGSPDGVSGEESSLSGRWQGRRLHRWQWWLALTLQAVIACLGNGVLLAVQTYSSLPYGQVPYHLATNLAVIANPGWTWLRCVHPGAGTAEPAPGPRGNRGRGSHHDTRDFFIAFGNSPDSRERLNIYLLTAAAAIAADS</sequence>
<protein>
    <recommendedName>
        <fullName evidence="9">Riboflavin transporter</fullName>
    </recommendedName>
</protein>
<keyword evidence="6 9" id="KW-0812">Transmembrane</keyword>
<organism evidence="11 12">
    <name type="scientific">Amblyomma americanum</name>
    <name type="common">Lone star tick</name>
    <dbReference type="NCBI Taxonomy" id="6943"/>
    <lineage>
        <taxon>Eukaryota</taxon>
        <taxon>Metazoa</taxon>
        <taxon>Ecdysozoa</taxon>
        <taxon>Arthropoda</taxon>
        <taxon>Chelicerata</taxon>
        <taxon>Arachnida</taxon>
        <taxon>Acari</taxon>
        <taxon>Parasitiformes</taxon>
        <taxon>Ixodida</taxon>
        <taxon>Ixodoidea</taxon>
        <taxon>Ixodidae</taxon>
        <taxon>Amblyomminae</taxon>
        <taxon>Amblyomma</taxon>
    </lineage>
</organism>
<comment type="caution">
    <text evidence="9">Lacks conserved residue(s) required for the propagation of feature annotation.</text>
</comment>
<evidence type="ECO:0000256" key="8">
    <source>
        <dbReference type="ARBA" id="ARBA00023136"/>
    </source>
</evidence>
<accession>A0AAQ4DHZ9</accession>
<dbReference type="InterPro" id="IPR009357">
    <property type="entry name" value="Riboflavin_transptr"/>
</dbReference>